<dbReference type="PANTHER" id="PTHR47756:SF2">
    <property type="entry name" value="BLL6612 PROTEIN"/>
    <property type="match status" value="1"/>
</dbReference>
<gene>
    <name evidence="1" type="ORF">GCM10025868_27710</name>
</gene>
<organism evidence="1 2">
    <name type="scientific">Angustibacter aerolatus</name>
    <dbReference type="NCBI Taxonomy" id="1162965"/>
    <lineage>
        <taxon>Bacteria</taxon>
        <taxon>Bacillati</taxon>
        <taxon>Actinomycetota</taxon>
        <taxon>Actinomycetes</taxon>
        <taxon>Kineosporiales</taxon>
        <taxon>Kineosporiaceae</taxon>
    </lineage>
</organism>
<dbReference type="EMBL" id="BSUZ01000001">
    <property type="protein sequence ID" value="GMA87521.1"/>
    <property type="molecule type" value="Genomic_DNA"/>
</dbReference>
<evidence type="ECO:0008006" key="3">
    <source>
        <dbReference type="Google" id="ProtNLM"/>
    </source>
</evidence>
<evidence type="ECO:0000313" key="2">
    <source>
        <dbReference type="Proteomes" id="UP001157017"/>
    </source>
</evidence>
<name>A0ABQ6JH16_9ACTN</name>
<dbReference type="PANTHER" id="PTHR47756">
    <property type="entry name" value="BLL6612 PROTEIN-RELATED"/>
    <property type="match status" value="1"/>
</dbReference>
<dbReference type="Proteomes" id="UP001157017">
    <property type="component" value="Unassembled WGS sequence"/>
</dbReference>
<sequence>MLSSVAPGPAVTLNHAVAVAEVRGPEAGLDMLEPLRRNTFLARGHRLHAVRGHLLERAGRGGEAHDAYVHAARLATSIPEQRYLNARAAATDALSRPAGWKLTGRLPGKAC</sequence>
<proteinExistence type="predicted"/>
<evidence type="ECO:0000313" key="1">
    <source>
        <dbReference type="EMBL" id="GMA87521.1"/>
    </source>
</evidence>
<protein>
    <recommendedName>
        <fullName evidence="3">Bacterial transcriptional activator domain-containing protein</fullName>
    </recommendedName>
</protein>
<comment type="caution">
    <text evidence="1">The sequence shown here is derived from an EMBL/GenBank/DDBJ whole genome shotgun (WGS) entry which is preliminary data.</text>
</comment>
<accession>A0ABQ6JH16</accession>
<keyword evidence="2" id="KW-1185">Reference proteome</keyword>
<reference evidence="2" key="1">
    <citation type="journal article" date="2019" name="Int. J. Syst. Evol. Microbiol.">
        <title>The Global Catalogue of Microorganisms (GCM) 10K type strain sequencing project: providing services to taxonomists for standard genome sequencing and annotation.</title>
        <authorList>
            <consortium name="The Broad Institute Genomics Platform"/>
            <consortium name="The Broad Institute Genome Sequencing Center for Infectious Disease"/>
            <person name="Wu L."/>
            <person name="Ma J."/>
        </authorList>
    </citation>
    <scope>NUCLEOTIDE SEQUENCE [LARGE SCALE GENOMIC DNA]</scope>
    <source>
        <strain evidence="2">NBRC 108730</strain>
    </source>
</reference>